<proteinExistence type="predicted"/>
<gene>
    <name evidence="1" type="ORF">LCGC14_2697100</name>
</gene>
<dbReference type="Pfam" id="PF19891">
    <property type="entry name" value="DUF6364"/>
    <property type="match status" value="1"/>
</dbReference>
<accession>A0A0F9C8N2</accession>
<reference evidence="1" key="1">
    <citation type="journal article" date="2015" name="Nature">
        <title>Complex archaea that bridge the gap between prokaryotes and eukaryotes.</title>
        <authorList>
            <person name="Spang A."/>
            <person name="Saw J.H."/>
            <person name="Jorgensen S.L."/>
            <person name="Zaremba-Niedzwiedzka K."/>
            <person name="Martijn J."/>
            <person name="Lind A.E."/>
            <person name="van Eijk R."/>
            <person name="Schleper C."/>
            <person name="Guy L."/>
            <person name="Ettema T.J."/>
        </authorList>
    </citation>
    <scope>NUCLEOTIDE SEQUENCE</scope>
</reference>
<name>A0A0F9C8N2_9ZZZZ</name>
<organism evidence="1">
    <name type="scientific">marine sediment metagenome</name>
    <dbReference type="NCBI Taxonomy" id="412755"/>
    <lineage>
        <taxon>unclassified sequences</taxon>
        <taxon>metagenomes</taxon>
        <taxon>ecological metagenomes</taxon>
    </lineage>
</organism>
<comment type="caution">
    <text evidence="1">The sequence shown here is derived from an EMBL/GenBank/DDBJ whole genome shotgun (WGS) entry which is preliminary data.</text>
</comment>
<sequence>MSNITLSVDDEIIKKVRKIAIDKNTSLTAMIREYLKSTAERDVVERGLAIKELDKSFAVHSRDMGKRGWTRADLHER</sequence>
<dbReference type="AlphaFoldDB" id="A0A0F9C8N2"/>
<protein>
    <submittedName>
        <fullName evidence="1">Uncharacterized protein</fullName>
    </submittedName>
</protein>
<dbReference type="InterPro" id="IPR045944">
    <property type="entry name" value="DUF6364"/>
</dbReference>
<dbReference type="EMBL" id="LAZR01047957">
    <property type="protein sequence ID" value="KKK93016.1"/>
    <property type="molecule type" value="Genomic_DNA"/>
</dbReference>
<evidence type="ECO:0000313" key="1">
    <source>
        <dbReference type="EMBL" id="KKK93016.1"/>
    </source>
</evidence>